<evidence type="ECO:0000313" key="3">
    <source>
        <dbReference type="EMBL" id="GAU87348.1"/>
    </source>
</evidence>
<evidence type="ECO:0000259" key="2">
    <source>
        <dbReference type="Pfam" id="PF05225"/>
    </source>
</evidence>
<accession>A0A1D1UMH1</accession>
<dbReference type="AlphaFoldDB" id="A0A1D1UMH1"/>
<dbReference type="OrthoDB" id="10058523at2759"/>
<feature type="domain" description="HTH psq-type" evidence="2">
    <location>
        <begin position="49"/>
        <end position="84"/>
    </location>
</feature>
<sequence length="323" mass="36098">MSKFYLVFVMAANRSPVTSATSEDYPSAPAQLQSMDIPRKRRYVQTHPDIEAAVTAVNDGMSIRMAAERYQIPHITLANKVNGKHGKKAGRPSTFTMEEEEDITEILVRCSKIGVPLGKRTLIKIVKAIAIAKVYRPIAPEFSSEKPWSFCTGTERTELQEFEGMDRSALREWISLLQKLSNDGFLDDPNGIWNLDESGFRLAELYYKVYAERGVKEAVGYLKSSESDRENISLLAMGSAAGKMLRPLILYKGKMHLESHFRETHDACYVGTNSSGVMDTEVLTEFLEKEFLSSITCPKLILVTVVAIILPSVSCTFHCALPE</sequence>
<dbReference type="InterPro" id="IPR009057">
    <property type="entry name" value="Homeodomain-like_sf"/>
</dbReference>
<proteinExistence type="predicted"/>
<reference evidence="3 4" key="1">
    <citation type="journal article" date="2016" name="Nat. Commun.">
        <title>Extremotolerant tardigrade genome and improved radiotolerance of human cultured cells by tardigrade-unique protein.</title>
        <authorList>
            <person name="Hashimoto T."/>
            <person name="Horikawa D.D."/>
            <person name="Saito Y."/>
            <person name="Kuwahara H."/>
            <person name="Kozuka-Hata H."/>
            <person name="Shin-I T."/>
            <person name="Minakuchi Y."/>
            <person name="Ohishi K."/>
            <person name="Motoyama A."/>
            <person name="Aizu T."/>
            <person name="Enomoto A."/>
            <person name="Kondo K."/>
            <person name="Tanaka S."/>
            <person name="Hara Y."/>
            <person name="Koshikawa S."/>
            <person name="Sagara H."/>
            <person name="Miura T."/>
            <person name="Yokobori S."/>
            <person name="Miyagawa K."/>
            <person name="Suzuki Y."/>
            <person name="Kubo T."/>
            <person name="Oyama M."/>
            <person name="Kohara Y."/>
            <person name="Fujiyama A."/>
            <person name="Arakawa K."/>
            <person name="Katayama T."/>
            <person name="Toyoda A."/>
            <person name="Kunieda T."/>
        </authorList>
    </citation>
    <scope>NUCLEOTIDE SEQUENCE [LARGE SCALE GENOMIC DNA]</scope>
    <source>
        <strain evidence="3 4">YOKOZUNA-1</strain>
    </source>
</reference>
<dbReference type="EMBL" id="BDGG01000001">
    <property type="protein sequence ID" value="GAU87348.1"/>
    <property type="molecule type" value="Genomic_DNA"/>
</dbReference>
<dbReference type="Pfam" id="PF05225">
    <property type="entry name" value="HTH_psq"/>
    <property type="match status" value="1"/>
</dbReference>
<comment type="caution">
    <text evidence="3">The sequence shown here is derived from an EMBL/GenBank/DDBJ whole genome shotgun (WGS) entry which is preliminary data.</text>
</comment>
<dbReference type="Gene3D" id="1.10.10.60">
    <property type="entry name" value="Homeodomain-like"/>
    <property type="match status" value="1"/>
</dbReference>
<dbReference type="GO" id="GO:0005634">
    <property type="term" value="C:nucleus"/>
    <property type="evidence" value="ECO:0007669"/>
    <property type="project" value="UniProtKB-SubCell"/>
</dbReference>
<evidence type="ECO:0000256" key="1">
    <source>
        <dbReference type="ARBA" id="ARBA00004123"/>
    </source>
</evidence>
<name>A0A1D1UMH1_RAMVA</name>
<organism evidence="3 4">
    <name type="scientific">Ramazzottius varieornatus</name>
    <name type="common">Water bear</name>
    <name type="synonym">Tardigrade</name>
    <dbReference type="NCBI Taxonomy" id="947166"/>
    <lineage>
        <taxon>Eukaryota</taxon>
        <taxon>Metazoa</taxon>
        <taxon>Ecdysozoa</taxon>
        <taxon>Tardigrada</taxon>
        <taxon>Eutardigrada</taxon>
        <taxon>Parachela</taxon>
        <taxon>Hypsibioidea</taxon>
        <taxon>Ramazzottiidae</taxon>
        <taxon>Ramazzottius</taxon>
    </lineage>
</organism>
<comment type="subcellular location">
    <subcellularLocation>
        <location evidence="1">Nucleus</location>
    </subcellularLocation>
</comment>
<dbReference type="GO" id="GO:0003677">
    <property type="term" value="F:DNA binding"/>
    <property type="evidence" value="ECO:0007669"/>
    <property type="project" value="InterPro"/>
</dbReference>
<protein>
    <recommendedName>
        <fullName evidence="2">HTH psq-type domain-containing protein</fullName>
    </recommendedName>
</protein>
<evidence type="ECO:0000313" key="4">
    <source>
        <dbReference type="Proteomes" id="UP000186922"/>
    </source>
</evidence>
<dbReference type="Proteomes" id="UP000186922">
    <property type="component" value="Unassembled WGS sequence"/>
</dbReference>
<dbReference type="InterPro" id="IPR007889">
    <property type="entry name" value="HTH_Psq"/>
</dbReference>
<keyword evidence="4" id="KW-1185">Reference proteome</keyword>
<dbReference type="SUPFAM" id="SSF46689">
    <property type="entry name" value="Homeodomain-like"/>
    <property type="match status" value="1"/>
</dbReference>
<gene>
    <name evidence="3" type="primary">RvY_00215-1</name>
    <name evidence="3" type="synonym">RvY_00215.1</name>
    <name evidence="3" type="ORF">RvY_00215</name>
</gene>